<dbReference type="PROSITE" id="PS50088">
    <property type="entry name" value="ANK_REPEAT"/>
    <property type="match status" value="1"/>
</dbReference>
<dbReference type="InParanoid" id="A0A7C8N0H1"/>
<evidence type="ECO:0000313" key="2">
    <source>
        <dbReference type="EMBL" id="KAF2963517.1"/>
    </source>
</evidence>
<protein>
    <submittedName>
        <fullName evidence="2">Uncharacterized protein</fullName>
    </submittedName>
</protein>
<comment type="caution">
    <text evidence="2">The sequence shown here is derived from an EMBL/GenBank/DDBJ whole genome shotgun (WGS) entry which is preliminary data.</text>
</comment>
<feature type="repeat" description="ANK" evidence="1">
    <location>
        <begin position="359"/>
        <end position="391"/>
    </location>
</feature>
<gene>
    <name evidence="2" type="ORF">GQX73_g10048</name>
</gene>
<accession>A0A7C8N0H1</accession>
<name>A0A7C8N0H1_9PEZI</name>
<dbReference type="AlphaFoldDB" id="A0A7C8N0H1"/>
<dbReference type="EMBL" id="WUBL01000198">
    <property type="protein sequence ID" value="KAF2963517.1"/>
    <property type="molecule type" value="Genomic_DNA"/>
</dbReference>
<organism evidence="2 3">
    <name type="scientific">Xylaria multiplex</name>
    <dbReference type="NCBI Taxonomy" id="323545"/>
    <lineage>
        <taxon>Eukaryota</taxon>
        <taxon>Fungi</taxon>
        <taxon>Dikarya</taxon>
        <taxon>Ascomycota</taxon>
        <taxon>Pezizomycotina</taxon>
        <taxon>Sordariomycetes</taxon>
        <taxon>Xylariomycetidae</taxon>
        <taxon>Xylariales</taxon>
        <taxon>Xylariaceae</taxon>
        <taxon>Xylaria</taxon>
    </lineage>
</organism>
<dbReference type="OrthoDB" id="1278353at2759"/>
<sequence length="391" mass="43356">MVYVLASSLGEIRAVAVLSDNLRISDCSGGTKLVAFYSIPARPSSDPVPPSSNSEKAGIPIITLDGLIITTDGRTPGLGNLADENVRKGVTASVTVECQHQSVSFETLGGHLSRNNIVMWKPRDQRWRALNVSTLTVLSVHLTGRNNNPLFVTRFIFPWSTELNISSKSLSSSRQLVHLEAGRGITFACLRPEHITDIDWDELLPQPSVTRIEFCDTNIVFKSSDGSGVRGNIRKQIRISGIKYMEESFGVYRWWSVTGRVRNKMSGNTRQRIVAQQDRNEWEVTWDASSKEFYLHDHTADENRQVMSKQQTKSSGGLLRQLEINLQSQQLVGIVAKKTNRDSSGRDFSVGPEPLGISDYVNPLTITARAGDTVLVRLFLGHGADANAEYR</sequence>
<dbReference type="PROSITE" id="PS50297">
    <property type="entry name" value="ANK_REP_REGION"/>
    <property type="match status" value="1"/>
</dbReference>
<evidence type="ECO:0000313" key="3">
    <source>
        <dbReference type="Proteomes" id="UP000481858"/>
    </source>
</evidence>
<keyword evidence="3" id="KW-1185">Reference proteome</keyword>
<dbReference type="InterPro" id="IPR002110">
    <property type="entry name" value="Ankyrin_rpt"/>
</dbReference>
<proteinExistence type="predicted"/>
<dbReference type="Proteomes" id="UP000481858">
    <property type="component" value="Unassembled WGS sequence"/>
</dbReference>
<reference evidence="2 3" key="1">
    <citation type="submission" date="2019-12" db="EMBL/GenBank/DDBJ databases">
        <title>Draft genome sequence of the ascomycete Xylaria multiplex DSM 110363.</title>
        <authorList>
            <person name="Buettner E."/>
            <person name="Kellner H."/>
        </authorList>
    </citation>
    <scope>NUCLEOTIDE SEQUENCE [LARGE SCALE GENOMIC DNA]</scope>
    <source>
        <strain evidence="2 3">DSM 110363</strain>
    </source>
</reference>
<keyword evidence="1" id="KW-0040">ANK repeat</keyword>
<evidence type="ECO:0000256" key="1">
    <source>
        <dbReference type="PROSITE-ProRule" id="PRU00023"/>
    </source>
</evidence>